<evidence type="ECO:0008006" key="4">
    <source>
        <dbReference type="Google" id="ProtNLM"/>
    </source>
</evidence>
<comment type="caution">
    <text evidence="2">The sequence shown here is derived from an EMBL/GenBank/DDBJ whole genome shotgun (WGS) entry which is preliminary data.</text>
</comment>
<proteinExistence type="predicted"/>
<name>A0AAW7XLF9_9GAMM</name>
<gene>
    <name evidence="2" type="ORF">Q4490_16080</name>
</gene>
<dbReference type="AlphaFoldDB" id="A0AAW7XLF9"/>
<dbReference type="Proteomes" id="UP001169862">
    <property type="component" value="Unassembled WGS sequence"/>
</dbReference>
<protein>
    <recommendedName>
        <fullName evidence="4">Uracil-DNA glycosylase-like domain-containing protein</fullName>
    </recommendedName>
</protein>
<evidence type="ECO:0000313" key="3">
    <source>
        <dbReference type="Proteomes" id="UP001169862"/>
    </source>
</evidence>
<dbReference type="Gene3D" id="3.40.470.10">
    <property type="entry name" value="Uracil-DNA glycosylase-like domain"/>
    <property type="match status" value="1"/>
</dbReference>
<organism evidence="2 3">
    <name type="scientific">Neptunomonas phycophila</name>
    <dbReference type="NCBI Taxonomy" id="1572645"/>
    <lineage>
        <taxon>Bacteria</taxon>
        <taxon>Pseudomonadati</taxon>
        <taxon>Pseudomonadota</taxon>
        <taxon>Gammaproteobacteria</taxon>
        <taxon>Oceanospirillales</taxon>
        <taxon>Oceanospirillaceae</taxon>
        <taxon>Neptunomonas</taxon>
    </lineage>
</organism>
<evidence type="ECO:0000313" key="2">
    <source>
        <dbReference type="EMBL" id="MDO6455091.1"/>
    </source>
</evidence>
<dbReference type="RefSeq" id="WP_075173643.1">
    <property type="nucleotide sequence ID" value="NZ_JAUOPG010000012.1"/>
</dbReference>
<evidence type="ECO:0000256" key="1">
    <source>
        <dbReference type="SAM" id="MobiDB-lite"/>
    </source>
</evidence>
<reference evidence="2" key="1">
    <citation type="submission" date="2023-07" db="EMBL/GenBank/DDBJ databases">
        <title>Genome content predicts the carbon catabolic preferences of heterotrophic bacteria.</title>
        <authorList>
            <person name="Gralka M."/>
        </authorList>
    </citation>
    <scope>NUCLEOTIDE SEQUENCE</scope>
    <source>
        <strain evidence="2">I2M16</strain>
    </source>
</reference>
<dbReference type="EMBL" id="JAUOPG010000012">
    <property type="protein sequence ID" value="MDO6455091.1"/>
    <property type="molecule type" value="Genomic_DNA"/>
</dbReference>
<feature type="region of interest" description="Disordered" evidence="1">
    <location>
        <begin position="70"/>
        <end position="92"/>
    </location>
</feature>
<sequence length="317" mass="34871">MDSEQRRHDYLQAMGISSWLPRTALPAAKASPDWVNTFLYGDYGSEGFDDLDDAGGHENHHSAHEVEVAHQTTHQLADALQKSPPLPSGHAREQLQAGLNALTTNKPTGVKQENADNATAPQGVPSPAAELAANIEIKPRQHKEEIPTFRLAFWLFEQAIVIDSMPPQGRVGQNLDRHQRLCVNMVRAMGANAELVASPYVLPWPILVGDALNQGRTVASEAVRYKLEKVLADHPPRPIILLGESAAQMVMQREESIDDMRGMVFNYRSDAKVVISHSLTQMLQIPECKKEAWQDLQALLPLAAYVTPADDTASSLS</sequence>
<accession>A0AAW7XLF9</accession>
<dbReference type="InterPro" id="IPR036895">
    <property type="entry name" value="Uracil-DNA_glycosylase-like_sf"/>
</dbReference>
<dbReference type="SUPFAM" id="SSF52141">
    <property type="entry name" value="Uracil-DNA glycosylase-like"/>
    <property type="match status" value="1"/>
</dbReference>
<feature type="region of interest" description="Disordered" evidence="1">
    <location>
        <begin position="105"/>
        <end position="125"/>
    </location>
</feature>